<keyword evidence="2" id="KW-1185">Reference proteome</keyword>
<proteinExistence type="predicted"/>
<dbReference type="EMBL" id="RQYF01000077">
    <property type="protein sequence ID" value="RRD88649.1"/>
    <property type="molecule type" value="Genomic_DNA"/>
</dbReference>
<evidence type="ECO:0000313" key="2">
    <source>
        <dbReference type="Proteomes" id="UP000279562"/>
    </source>
</evidence>
<evidence type="ECO:0000313" key="1">
    <source>
        <dbReference type="EMBL" id="RRD88649.1"/>
    </source>
</evidence>
<organism evidence="1 2">
    <name type="scientific">Prevotella heparinolytica</name>
    <dbReference type="NCBI Taxonomy" id="28113"/>
    <lineage>
        <taxon>Bacteria</taxon>
        <taxon>Pseudomonadati</taxon>
        <taxon>Bacteroidota</taxon>
        <taxon>Bacteroidia</taxon>
        <taxon>Bacteroidales</taxon>
        <taxon>Bacteroidaceae</taxon>
        <taxon>Bacteroides</taxon>
    </lineage>
</organism>
<comment type="caution">
    <text evidence="1">The sequence shown here is derived from an EMBL/GenBank/DDBJ whole genome shotgun (WGS) entry which is preliminary data.</text>
</comment>
<reference evidence="1 2" key="1">
    <citation type="submission" date="2018-11" db="EMBL/GenBank/DDBJ databases">
        <title>Genomes From Bacteria Associated with the Canine Oral Cavity: a Test Case for Automated Genome-Based Taxonomic Assignment.</title>
        <authorList>
            <person name="Coil D.A."/>
            <person name="Jospin G."/>
            <person name="Darling A.E."/>
            <person name="Wallis C."/>
            <person name="Davis I.J."/>
            <person name="Harris S."/>
            <person name="Eisen J.A."/>
            <person name="Holcombe L.J."/>
            <person name="O'Flynn C."/>
        </authorList>
    </citation>
    <scope>NUCLEOTIDE SEQUENCE [LARGE SCALE GENOMIC DNA]</scope>
    <source>
        <strain evidence="1 2">OH1047_COT-310</strain>
    </source>
</reference>
<dbReference type="AlphaFoldDB" id="A0A3P1ZZV1"/>
<protein>
    <submittedName>
        <fullName evidence="1">Glycine zipper family protein</fullName>
    </submittedName>
</protein>
<dbReference type="Proteomes" id="UP000279562">
    <property type="component" value="Unassembled WGS sequence"/>
</dbReference>
<accession>A0A3P1ZZV1</accession>
<gene>
    <name evidence="1" type="ORF">EII33_11810</name>
</gene>
<sequence>MYMNKFFIGVLALIVICSGCETSRTATGNPNAVLTGAAIGGNVGGAIGGLIGESSGGWRGSYRGSAIGTIIGTIAGAAIANAATAPQRQEEYAYRIERTQPDSPQSEIYRKPIADKHLKIRNIRFIDDSRDHIIHSGESSKVIFEIMNEDTETAYNVVPLVTEVSGMKRIYISPSVMIEQITPRNGVKYTATIRAGERIKTGNIILHIAVANEYGEEYDWQEFSLPTQR</sequence>
<name>A0A3P1ZZV1_9BACE</name>